<protein>
    <submittedName>
        <fullName evidence="3">DUF2062 domain-containing protein</fullName>
    </submittedName>
</protein>
<feature type="domain" description="DUF2062" evidence="2">
    <location>
        <begin position="16"/>
        <end position="156"/>
    </location>
</feature>
<dbReference type="PANTHER" id="PTHR35102">
    <property type="entry name" value="E3 UBIQUITIN-PROTEIN LIGASE"/>
    <property type="match status" value="1"/>
</dbReference>
<feature type="transmembrane region" description="Helical" evidence="1">
    <location>
        <begin position="122"/>
        <end position="145"/>
    </location>
</feature>
<dbReference type="AlphaFoldDB" id="A0A969W7E7"/>
<proteinExistence type="predicted"/>
<evidence type="ECO:0000259" key="2">
    <source>
        <dbReference type="Pfam" id="PF09835"/>
    </source>
</evidence>
<dbReference type="Pfam" id="PF09835">
    <property type="entry name" value="DUF2062"/>
    <property type="match status" value="1"/>
</dbReference>
<dbReference type="RefSeq" id="WP_168146498.1">
    <property type="nucleotide sequence ID" value="NZ_JAAVXB010000001.1"/>
</dbReference>
<keyword evidence="1" id="KW-0472">Membrane</keyword>
<dbReference type="PANTHER" id="PTHR35102:SF1">
    <property type="entry name" value="E3 UBIQUITIN-PROTEIN LIGASE"/>
    <property type="match status" value="1"/>
</dbReference>
<evidence type="ECO:0000256" key="1">
    <source>
        <dbReference type="SAM" id="Phobius"/>
    </source>
</evidence>
<dbReference type="Proteomes" id="UP000653472">
    <property type="component" value="Unassembled WGS sequence"/>
</dbReference>
<gene>
    <name evidence="3" type="ORF">G7Y82_02990</name>
</gene>
<feature type="transmembrane region" description="Helical" evidence="1">
    <location>
        <begin position="28"/>
        <end position="58"/>
    </location>
</feature>
<keyword evidence="1" id="KW-1133">Transmembrane helix</keyword>
<name>A0A969W7E7_9GAMM</name>
<evidence type="ECO:0000313" key="4">
    <source>
        <dbReference type="Proteomes" id="UP000653472"/>
    </source>
</evidence>
<reference evidence="3" key="1">
    <citation type="submission" date="2020-03" db="EMBL/GenBank/DDBJ databases">
        <title>Solimonas marina sp. nov., isolated from deep seawater of the Pacific Ocean.</title>
        <authorList>
            <person name="Liu X."/>
            <person name="Lai Q."/>
            <person name="Sun F."/>
            <person name="Gai Y."/>
            <person name="Li G."/>
            <person name="Shao Z."/>
        </authorList>
    </citation>
    <scope>NUCLEOTIDE SEQUENCE</scope>
    <source>
        <strain evidence="3">C16B3</strain>
    </source>
</reference>
<evidence type="ECO:0000313" key="3">
    <source>
        <dbReference type="EMBL" id="NKF21269.1"/>
    </source>
</evidence>
<organism evidence="3 4">
    <name type="scientific">Solimonas marina</name>
    <dbReference type="NCBI Taxonomy" id="2714601"/>
    <lineage>
        <taxon>Bacteria</taxon>
        <taxon>Pseudomonadati</taxon>
        <taxon>Pseudomonadota</taxon>
        <taxon>Gammaproteobacteria</taxon>
        <taxon>Nevskiales</taxon>
        <taxon>Nevskiaceae</taxon>
        <taxon>Solimonas</taxon>
    </lineage>
</organism>
<accession>A0A969W7E7</accession>
<dbReference type="EMBL" id="JAAVXB010000001">
    <property type="protein sequence ID" value="NKF21269.1"/>
    <property type="molecule type" value="Genomic_DNA"/>
</dbReference>
<sequence length="163" mass="18035">MEKRPLWRRWLIDPIVAQLRQGITPERIALTIALAAVCSCFPVLGATTLLCGVVAIAFGLNQPVMQLANYLFYPAQIALLLPFYRAGETLFDQPHVPILSIAALIARFKAGPWQFVVDYGMVAVYGIVVWLLVAPLAALLIYVVLRPLLRSLARRATRLRPAG</sequence>
<dbReference type="InterPro" id="IPR018639">
    <property type="entry name" value="DUF2062"/>
</dbReference>
<comment type="caution">
    <text evidence="3">The sequence shown here is derived from an EMBL/GenBank/DDBJ whole genome shotgun (WGS) entry which is preliminary data.</text>
</comment>
<keyword evidence="1" id="KW-0812">Transmembrane</keyword>
<keyword evidence="4" id="KW-1185">Reference proteome</keyword>